<dbReference type="Gene3D" id="3.40.50.720">
    <property type="entry name" value="NAD(P)-binding Rossmann-like Domain"/>
    <property type="match status" value="1"/>
</dbReference>
<evidence type="ECO:0000313" key="3">
    <source>
        <dbReference type="EMBL" id="CAF2028446.1"/>
    </source>
</evidence>
<gene>
    <name evidence="4" type="ORF">UXM345_LOCUS4387</name>
    <name evidence="3" type="ORF">XDN619_LOCUS4788</name>
</gene>
<dbReference type="SUPFAM" id="SSF51735">
    <property type="entry name" value="NAD(P)-binding Rossmann-fold domains"/>
    <property type="match status" value="1"/>
</dbReference>
<accession>A0A816MWF0</accession>
<dbReference type="Proteomes" id="UP000663887">
    <property type="component" value="Unassembled WGS sequence"/>
</dbReference>
<keyword evidence="2" id="KW-0560">Oxidoreductase</keyword>
<dbReference type="PANTHER" id="PTHR24322:SF736">
    <property type="entry name" value="RETINOL DEHYDROGENASE 10"/>
    <property type="match status" value="1"/>
</dbReference>
<protein>
    <submittedName>
        <fullName evidence="3">Uncharacterized protein</fullName>
    </submittedName>
</protein>
<reference evidence="3" key="1">
    <citation type="submission" date="2021-02" db="EMBL/GenBank/DDBJ databases">
        <authorList>
            <person name="Nowell W R."/>
        </authorList>
    </citation>
    <scope>NUCLEOTIDE SEQUENCE</scope>
</reference>
<dbReference type="Pfam" id="PF00106">
    <property type="entry name" value="adh_short"/>
    <property type="match status" value="1"/>
</dbReference>
<dbReference type="EMBL" id="CAJOBF010000300">
    <property type="protein sequence ID" value="CAF3793695.1"/>
    <property type="molecule type" value="Genomic_DNA"/>
</dbReference>
<proteinExistence type="inferred from homology"/>
<name>A0A816MWF0_9BILA</name>
<dbReference type="PANTHER" id="PTHR24322">
    <property type="entry name" value="PKSB"/>
    <property type="match status" value="1"/>
</dbReference>
<dbReference type="EMBL" id="CAJNRG010001166">
    <property type="protein sequence ID" value="CAF2028446.1"/>
    <property type="molecule type" value="Genomic_DNA"/>
</dbReference>
<dbReference type="Proteomes" id="UP000663842">
    <property type="component" value="Unassembled WGS sequence"/>
</dbReference>
<dbReference type="GO" id="GO:0016616">
    <property type="term" value="F:oxidoreductase activity, acting on the CH-OH group of donors, NAD or NADP as acceptor"/>
    <property type="evidence" value="ECO:0007669"/>
    <property type="project" value="TreeGrafter"/>
</dbReference>
<organism evidence="3 5">
    <name type="scientific">Rotaria magnacalcarata</name>
    <dbReference type="NCBI Taxonomy" id="392030"/>
    <lineage>
        <taxon>Eukaryota</taxon>
        <taxon>Metazoa</taxon>
        <taxon>Spiralia</taxon>
        <taxon>Gnathifera</taxon>
        <taxon>Rotifera</taxon>
        <taxon>Eurotatoria</taxon>
        <taxon>Bdelloidea</taxon>
        <taxon>Philodinida</taxon>
        <taxon>Philodinidae</taxon>
        <taxon>Rotaria</taxon>
    </lineage>
</organism>
<evidence type="ECO:0000256" key="2">
    <source>
        <dbReference type="ARBA" id="ARBA00023002"/>
    </source>
</evidence>
<dbReference type="InterPro" id="IPR036291">
    <property type="entry name" value="NAD(P)-bd_dom_sf"/>
</dbReference>
<evidence type="ECO:0000313" key="5">
    <source>
        <dbReference type="Proteomes" id="UP000663887"/>
    </source>
</evidence>
<evidence type="ECO:0000256" key="1">
    <source>
        <dbReference type="ARBA" id="ARBA00006484"/>
    </source>
</evidence>
<dbReference type="InterPro" id="IPR002347">
    <property type="entry name" value="SDR_fam"/>
</dbReference>
<dbReference type="Pfam" id="PF11020">
    <property type="entry name" value="DUF2610"/>
    <property type="match status" value="1"/>
</dbReference>
<sequence>MIPGDVMEAVTQLQQLAEKNGVSLEELCVYALGTPEEQAALEGEKTESVAAVEPNSEVVTEEESVSKENINGLWCELAIQYSNPHSRLILMGRNSTQLNKIANLCEDKGAKTHIVVVDIRDKASMAKYLTKFCNQYGIDIAIACAGVSAGTLDGPESPSQVEIIFDTNINGVLNTIMPLLPYMIERRRGYIVIISSMAGVFGEALRGYLKQYNVNTTVVIPGYIKTPMTDVNNFPMPFIVSAKEAAKKIIKAVANNKGVIAFPTITYIMLKCLSCLPNQLINYINSKLPEKPAFEKDDL</sequence>
<comment type="similarity">
    <text evidence="1">Belongs to the short-chain dehydrogenases/reductases (SDR) family.</text>
</comment>
<evidence type="ECO:0000313" key="4">
    <source>
        <dbReference type="EMBL" id="CAF3793695.1"/>
    </source>
</evidence>
<comment type="caution">
    <text evidence="3">The sequence shown here is derived from an EMBL/GenBank/DDBJ whole genome shotgun (WGS) entry which is preliminary data.</text>
</comment>
<dbReference type="InterPro" id="IPR021277">
    <property type="entry name" value="DUF2610"/>
</dbReference>
<dbReference type="AlphaFoldDB" id="A0A816MWF0"/>